<dbReference type="EMBL" id="JAMRXG010000002">
    <property type="protein sequence ID" value="MCM6773178.1"/>
    <property type="molecule type" value="Genomic_DNA"/>
</dbReference>
<dbReference type="Pfam" id="PF22818">
    <property type="entry name" value="ApeI-like"/>
    <property type="match status" value="1"/>
</dbReference>
<evidence type="ECO:0000313" key="3">
    <source>
        <dbReference type="Proteomes" id="UP001139157"/>
    </source>
</evidence>
<dbReference type="RefSeq" id="WP_251910158.1">
    <property type="nucleotide sequence ID" value="NZ_JAMRXG010000002.1"/>
</dbReference>
<evidence type="ECO:0000313" key="2">
    <source>
        <dbReference type="EMBL" id="MCM6773178.1"/>
    </source>
</evidence>
<dbReference type="InterPro" id="IPR029069">
    <property type="entry name" value="HotDog_dom_sf"/>
</dbReference>
<gene>
    <name evidence="2" type="ORF">NDR86_06805</name>
</gene>
<name>A0A9X2E508_9NOCA</name>
<comment type="caution">
    <text evidence="2">The sequence shown here is derived from an EMBL/GenBank/DDBJ whole genome shotgun (WGS) entry which is preliminary data.</text>
</comment>
<accession>A0A9X2E508</accession>
<dbReference type="SUPFAM" id="SSF54637">
    <property type="entry name" value="Thioesterase/thiol ester dehydrase-isomerase"/>
    <property type="match status" value="1"/>
</dbReference>
<feature type="domain" description="ApeI dehydratase-like" evidence="1">
    <location>
        <begin position="25"/>
        <end position="92"/>
    </location>
</feature>
<dbReference type="InterPro" id="IPR054545">
    <property type="entry name" value="ApeI-like"/>
</dbReference>
<protein>
    <recommendedName>
        <fullName evidence="1">ApeI dehydratase-like domain-containing protein</fullName>
    </recommendedName>
</protein>
<reference evidence="2" key="1">
    <citation type="submission" date="2022-06" db="EMBL/GenBank/DDBJ databases">
        <title>Novel species in genus nocardia.</title>
        <authorList>
            <person name="Li F."/>
        </authorList>
    </citation>
    <scope>NUCLEOTIDE SEQUENCE</scope>
    <source>
        <strain evidence="2">CDC141</strain>
    </source>
</reference>
<organism evidence="2 3">
    <name type="scientific">Nocardia pulmonis</name>
    <dbReference type="NCBI Taxonomy" id="2951408"/>
    <lineage>
        <taxon>Bacteria</taxon>
        <taxon>Bacillati</taxon>
        <taxon>Actinomycetota</taxon>
        <taxon>Actinomycetes</taxon>
        <taxon>Mycobacteriales</taxon>
        <taxon>Nocardiaceae</taxon>
        <taxon>Nocardia</taxon>
    </lineage>
</organism>
<sequence length="117" mass="12566">MRTDPDLLRPFDWRFGEVSPVGVVTVVDPDSAVFAGHFPDRPVVPGVCLLDMVDRAARASGIAATAATVVEMAKFSDAVLPGDRLAVELGRNGNLVTAIVRTDRGESCRVRLRYEAA</sequence>
<evidence type="ECO:0000259" key="1">
    <source>
        <dbReference type="Pfam" id="PF22818"/>
    </source>
</evidence>
<dbReference type="AlphaFoldDB" id="A0A9X2E508"/>
<dbReference type="Proteomes" id="UP001139157">
    <property type="component" value="Unassembled WGS sequence"/>
</dbReference>
<proteinExistence type="predicted"/>
<keyword evidence="3" id="KW-1185">Reference proteome</keyword>
<dbReference type="Gene3D" id="3.10.129.10">
    <property type="entry name" value="Hotdog Thioesterase"/>
    <property type="match status" value="1"/>
</dbReference>